<keyword evidence="3" id="KW-0805">Transcription regulation</keyword>
<dbReference type="Gene3D" id="3.40.640.10">
    <property type="entry name" value="Type I PLP-dependent aspartate aminotransferase-like (Major domain)"/>
    <property type="match status" value="1"/>
</dbReference>
<protein>
    <submittedName>
        <fullName evidence="7">PLP-dependent aminotransferase family protein</fullName>
    </submittedName>
</protein>
<keyword evidence="7" id="KW-0032">Aminotransferase</keyword>
<sequence length="461" mass="51774">MHNTEWRPARGQGQRVSEQVLTRLQSEIAQLRSGARLPSVRSLAKRWHISTHTVVTVYERLMAQGLIESRPYSGFYVRARTERREPEMPLQLAHSGRVDTQWMLAAFMGQNEGAGVPKNWLDHERVLSAVRHVGRNAGSGLLDYGHSHGYAPLRRHIATQLDQAGIHAHPDRQLLLCSGVTHALDLILRHSVKPGDCVLVEEPAWYLVFARLALGGVKVVGVPRLADGPDMRKMEQLVQTHRPVLMIINSVVHNPTGSSLSLAKAHQLLQLAERYDFFFIEDDTFSELHPGSAYRLAQLDQLQRVILVGGYSKVLAAGLRTAYVAANPECIEALVRLKMLSGMTTPELTERVVHRLLSEGQQRRFVQRMRYLAAEGLEQTLDRLAALGLQPDFKPIGGMFAWVNVGCDSESIVKRLHTERHTLVSGNLFFPDQAPTAYLRFSAALADKPMFWEAFRRCLES</sequence>
<keyword evidence="4" id="KW-0238">DNA-binding</keyword>
<dbReference type="Pfam" id="PF00155">
    <property type="entry name" value="Aminotran_1_2"/>
    <property type="match status" value="1"/>
</dbReference>
<dbReference type="SUPFAM" id="SSF53383">
    <property type="entry name" value="PLP-dependent transferases"/>
    <property type="match status" value="1"/>
</dbReference>
<dbReference type="PROSITE" id="PS50949">
    <property type="entry name" value="HTH_GNTR"/>
    <property type="match status" value="1"/>
</dbReference>
<dbReference type="Gene3D" id="3.90.1150.10">
    <property type="entry name" value="Aspartate Aminotransferase, domain 1"/>
    <property type="match status" value="1"/>
</dbReference>
<dbReference type="InterPro" id="IPR051446">
    <property type="entry name" value="HTH_trans_reg/aminotransferase"/>
</dbReference>
<dbReference type="PANTHER" id="PTHR46577:SF2">
    <property type="entry name" value="TRANSCRIPTIONAL REGULATORY PROTEIN"/>
    <property type="match status" value="1"/>
</dbReference>
<evidence type="ECO:0000256" key="1">
    <source>
        <dbReference type="ARBA" id="ARBA00005384"/>
    </source>
</evidence>
<dbReference type="PANTHER" id="PTHR46577">
    <property type="entry name" value="HTH-TYPE TRANSCRIPTIONAL REGULATORY PROTEIN GABR"/>
    <property type="match status" value="1"/>
</dbReference>
<keyword evidence="5" id="KW-0804">Transcription</keyword>
<evidence type="ECO:0000259" key="6">
    <source>
        <dbReference type="PROSITE" id="PS50949"/>
    </source>
</evidence>
<evidence type="ECO:0000256" key="2">
    <source>
        <dbReference type="ARBA" id="ARBA00022898"/>
    </source>
</evidence>
<dbReference type="InterPro" id="IPR000524">
    <property type="entry name" value="Tscrpt_reg_HTH_GntR"/>
</dbReference>
<reference evidence="7" key="1">
    <citation type="submission" date="2021-11" db="EMBL/GenBank/DDBJ databases">
        <title>Draft genome sequence of Alcaligenes endophyticus type strain CCUG 75668T.</title>
        <authorList>
            <person name="Salva-Serra F."/>
            <person name="Duran R.E."/>
            <person name="Seeger M."/>
            <person name="Moore E.R.B."/>
            <person name="Jaen-Luchoro D."/>
        </authorList>
    </citation>
    <scope>NUCLEOTIDE SEQUENCE</scope>
    <source>
        <strain evidence="7">CCUG 75668</strain>
    </source>
</reference>
<name>A0ABT8EMF0_9BURK</name>
<keyword evidence="7" id="KW-0808">Transferase</keyword>
<dbReference type="CDD" id="cd00609">
    <property type="entry name" value="AAT_like"/>
    <property type="match status" value="1"/>
</dbReference>
<dbReference type="SUPFAM" id="SSF46785">
    <property type="entry name" value="Winged helix' DNA-binding domain"/>
    <property type="match status" value="1"/>
</dbReference>
<comment type="caution">
    <text evidence="7">The sequence shown here is derived from an EMBL/GenBank/DDBJ whole genome shotgun (WGS) entry which is preliminary data.</text>
</comment>
<dbReference type="GO" id="GO:0008483">
    <property type="term" value="F:transaminase activity"/>
    <property type="evidence" value="ECO:0007669"/>
    <property type="project" value="UniProtKB-KW"/>
</dbReference>
<accession>A0ABT8EMF0</accession>
<feature type="domain" description="HTH gntR-type" evidence="6">
    <location>
        <begin position="10"/>
        <end position="80"/>
    </location>
</feature>
<dbReference type="InterPro" id="IPR004839">
    <property type="entry name" value="Aminotransferase_I/II_large"/>
</dbReference>
<dbReference type="EMBL" id="JAJHNU010000004">
    <property type="protein sequence ID" value="MDN4122483.1"/>
    <property type="molecule type" value="Genomic_DNA"/>
</dbReference>
<dbReference type="RefSeq" id="WP_266123301.1">
    <property type="nucleotide sequence ID" value="NZ_JAJHNU010000004.1"/>
</dbReference>
<dbReference type="InterPro" id="IPR036388">
    <property type="entry name" value="WH-like_DNA-bd_sf"/>
</dbReference>
<dbReference type="Pfam" id="PF00392">
    <property type="entry name" value="GntR"/>
    <property type="match status" value="1"/>
</dbReference>
<keyword evidence="2" id="KW-0663">Pyridoxal phosphate</keyword>
<comment type="similarity">
    <text evidence="1">In the C-terminal section; belongs to the class-I pyridoxal-phosphate-dependent aminotransferase family.</text>
</comment>
<evidence type="ECO:0000313" key="8">
    <source>
        <dbReference type="Proteomes" id="UP001168613"/>
    </source>
</evidence>
<evidence type="ECO:0000256" key="5">
    <source>
        <dbReference type="ARBA" id="ARBA00023163"/>
    </source>
</evidence>
<dbReference type="Proteomes" id="UP001168613">
    <property type="component" value="Unassembled WGS sequence"/>
</dbReference>
<keyword evidence="8" id="KW-1185">Reference proteome</keyword>
<proteinExistence type="inferred from homology"/>
<evidence type="ECO:0000256" key="4">
    <source>
        <dbReference type="ARBA" id="ARBA00023125"/>
    </source>
</evidence>
<evidence type="ECO:0000256" key="3">
    <source>
        <dbReference type="ARBA" id="ARBA00023015"/>
    </source>
</evidence>
<organism evidence="7 8">
    <name type="scientific">Alcaligenes endophyticus</name>
    <dbReference type="NCBI Taxonomy" id="1929088"/>
    <lineage>
        <taxon>Bacteria</taxon>
        <taxon>Pseudomonadati</taxon>
        <taxon>Pseudomonadota</taxon>
        <taxon>Betaproteobacteria</taxon>
        <taxon>Burkholderiales</taxon>
        <taxon>Alcaligenaceae</taxon>
        <taxon>Alcaligenes</taxon>
    </lineage>
</organism>
<dbReference type="InterPro" id="IPR036390">
    <property type="entry name" value="WH_DNA-bd_sf"/>
</dbReference>
<evidence type="ECO:0000313" key="7">
    <source>
        <dbReference type="EMBL" id="MDN4122483.1"/>
    </source>
</evidence>
<dbReference type="InterPro" id="IPR015424">
    <property type="entry name" value="PyrdxlP-dep_Trfase"/>
</dbReference>
<dbReference type="InterPro" id="IPR015422">
    <property type="entry name" value="PyrdxlP-dep_Trfase_small"/>
</dbReference>
<dbReference type="InterPro" id="IPR015421">
    <property type="entry name" value="PyrdxlP-dep_Trfase_major"/>
</dbReference>
<dbReference type="CDD" id="cd07377">
    <property type="entry name" value="WHTH_GntR"/>
    <property type="match status" value="1"/>
</dbReference>
<dbReference type="SMART" id="SM00345">
    <property type="entry name" value="HTH_GNTR"/>
    <property type="match status" value="1"/>
</dbReference>
<dbReference type="Gene3D" id="1.10.10.10">
    <property type="entry name" value="Winged helix-like DNA-binding domain superfamily/Winged helix DNA-binding domain"/>
    <property type="match status" value="1"/>
</dbReference>
<gene>
    <name evidence="7" type="ORF">LMS43_14400</name>
</gene>